<protein>
    <submittedName>
        <fullName evidence="5">Peptide/nickel transport system ATP-binding protein</fullName>
    </submittedName>
</protein>
<dbReference type="InterPro" id="IPR017871">
    <property type="entry name" value="ABC_transporter-like_CS"/>
</dbReference>
<dbReference type="PROSITE" id="PS00211">
    <property type="entry name" value="ABC_TRANSPORTER_1"/>
    <property type="match status" value="2"/>
</dbReference>
<keyword evidence="3 5" id="KW-0067">ATP-binding</keyword>
<evidence type="ECO:0000313" key="5">
    <source>
        <dbReference type="EMBL" id="TCL03379.1"/>
    </source>
</evidence>
<keyword evidence="6" id="KW-1185">Reference proteome</keyword>
<accession>A0A4R1N9R5</accession>
<evidence type="ECO:0000256" key="2">
    <source>
        <dbReference type="ARBA" id="ARBA00022741"/>
    </source>
</evidence>
<dbReference type="OrthoDB" id="9784450at2"/>
<evidence type="ECO:0000259" key="4">
    <source>
        <dbReference type="PROSITE" id="PS50893"/>
    </source>
</evidence>
<dbReference type="SMART" id="SM00382">
    <property type="entry name" value="AAA"/>
    <property type="match status" value="2"/>
</dbReference>
<organism evidence="5 6">
    <name type="scientific">Sodalis ligni</name>
    <dbReference type="NCBI Taxonomy" id="2697027"/>
    <lineage>
        <taxon>Bacteria</taxon>
        <taxon>Pseudomonadati</taxon>
        <taxon>Pseudomonadota</taxon>
        <taxon>Gammaproteobacteria</taxon>
        <taxon>Enterobacterales</taxon>
        <taxon>Bruguierivoracaceae</taxon>
        <taxon>Sodalis</taxon>
    </lineage>
</organism>
<dbReference type="Pfam" id="PF08352">
    <property type="entry name" value="oligo_HPY"/>
    <property type="match status" value="1"/>
</dbReference>
<dbReference type="CDD" id="cd03257">
    <property type="entry name" value="ABC_NikE_OppD_transporters"/>
    <property type="match status" value="2"/>
</dbReference>
<dbReference type="InterPro" id="IPR050319">
    <property type="entry name" value="ABC_transp_ATP-bind"/>
</dbReference>
<gene>
    <name evidence="5" type="ORF">EZJ58_1446</name>
</gene>
<dbReference type="InterPro" id="IPR003439">
    <property type="entry name" value="ABC_transporter-like_ATP-bd"/>
</dbReference>
<evidence type="ECO:0000256" key="1">
    <source>
        <dbReference type="ARBA" id="ARBA00022448"/>
    </source>
</evidence>
<dbReference type="PANTHER" id="PTHR43776">
    <property type="entry name" value="TRANSPORT ATP-BINDING PROTEIN"/>
    <property type="match status" value="1"/>
</dbReference>
<feature type="domain" description="ABC transporter" evidence="4">
    <location>
        <begin position="12"/>
        <end position="262"/>
    </location>
</feature>
<dbReference type="Proteomes" id="UP000294555">
    <property type="component" value="Unassembled WGS sequence"/>
</dbReference>
<dbReference type="Pfam" id="PF00005">
    <property type="entry name" value="ABC_tran"/>
    <property type="match status" value="2"/>
</dbReference>
<name>A0A4R1N9R5_9GAMM</name>
<dbReference type="RefSeq" id="WP_132922253.1">
    <property type="nucleotide sequence ID" value="NZ_SJOI01000001.1"/>
</dbReference>
<evidence type="ECO:0000313" key="6">
    <source>
        <dbReference type="Proteomes" id="UP000294555"/>
    </source>
</evidence>
<dbReference type="SUPFAM" id="SSF52540">
    <property type="entry name" value="P-loop containing nucleoside triphosphate hydrolases"/>
    <property type="match status" value="2"/>
</dbReference>
<comment type="caution">
    <text evidence="5">The sequence shown here is derived from an EMBL/GenBank/DDBJ whole genome shotgun (WGS) entry which is preliminary data.</text>
</comment>
<dbReference type="InterPro" id="IPR003593">
    <property type="entry name" value="AAA+_ATPase"/>
</dbReference>
<dbReference type="GO" id="GO:0005524">
    <property type="term" value="F:ATP binding"/>
    <property type="evidence" value="ECO:0007669"/>
    <property type="project" value="UniProtKB-KW"/>
</dbReference>
<keyword evidence="1" id="KW-0813">Transport</keyword>
<dbReference type="GO" id="GO:0015833">
    <property type="term" value="P:peptide transport"/>
    <property type="evidence" value="ECO:0007669"/>
    <property type="project" value="InterPro"/>
</dbReference>
<dbReference type="InterPro" id="IPR013563">
    <property type="entry name" value="Oligopep_ABC_C"/>
</dbReference>
<evidence type="ECO:0000256" key="3">
    <source>
        <dbReference type="ARBA" id="ARBA00022840"/>
    </source>
</evidence>
<dbReference type="AlphaFoldDB" id="A0A4R1N9R5"/>
<sequence length="553" mass="60355">MIRRQTDNPAVMTVEDLTVTIGAAPSAETVLDGVSFELLPNEILGIVGETGAGKSMLARALMNLLPEGAVQRAGRIALGGKTIGEMSPRERQKVRGGNIALIGTNAKALLDPVQTVGRQIVRVLQRHRPQPKADAWQTMVNLLTEVGIVDPANRANAYPHELSGGMAQRVVIAMALVAEPAILLADDATLGLDATVSVQVLDMLVSRCKARGLSVVLITHDLGIIAHYCQRVAIMRRGRFVEIDDVNRFLAGPALPYSQALLAAALARPLPATHRDSGDRRPLLEVTGLVKLFPGKRPGQTVRAVDNVSFVIERGQTLALVGESGSGKTTIGQCLIQLLPMTSGIVTFDGQHISAMEPRLFRPLRKRIQMVFQEPYVALNPRWQVRRLMDEPLRMLENLSARQRRERVAQGLDLVNLPAHYAEWYPHELSAGEQKRVGIARALISRPDFVIFDEPTTALDIRVRAQIIDLIRELQSRMHLTALFITHDLNSVRSLAHHVAVMNKGRIVEQGPVDTIFNAPADPYTLKLLSAELSIEGKPPAAVPLPSSGETLS</sequence>
<keyword evidence="2" id="KW-0547">Nucleotide-binding</keyword>
<proteinExistence type="predicted"/>
<dbReference type="GO" id="GO:0055085">
    <property type="term" value="P:transmembrane transport"/>
    <property type="evidence" value="ECO:0007669"/>
    <property type="project" value="UniProtKB-ARBA"/>
</dbReference>
<reference evidence="5 6" key="1">
    <citation type="submission" date="2019-02" db="EMBL/GenBank/DDBJ databases">
        <title>Investigation of anaerobic lignin degradation for improved lignocellulosic biofuels.</title>
        <authorList>
            <person name="Deangelis K."/>
        </authorList>
    </citation>
    <scope>NUCLEOTIDE SEQUENCE [LARGE SCALE GENOMIC DNA]</scope>
    <source>
        <strain evidence="5 6">159R</strain>
    </source>
</reference>
<dbReference type="GO" id="GO:0016887">
    <property type="term" value="F:ATP hydrolysis activity"/>
    <property type="evidence" value="ECO:0007669"/>
    <property type="project" value="InterPro"/>
</dbReference>
<dbReference type="EMBL" id="SJOI01000001">
    <property type="protein sequence ID" value="TCL03379.1"/>
    <property type="molecule type" value="Genomic_DNA"/>
</dbReference>
<dbReference type="PROSITE" id="PS50893">
    <property type="entry name" value="ABC_TRANSPORTER_2"/>
    <property type="match status" value="2"/>
</dbReference>
<dbReference type="InterPro" id="IPR027417">
    <property type="entry name" value="P-loop_NTPase"/>
</dbReference>
<feature type="domain" description="ABC transporter" evidence="4">
    <location>
        <begin position="284"/>
        <end position="529"/>
    </location>
</feature>
<dbReference type="Gene3D" id="3.40.50.300">
    <property type="entry name" value="P-loop containing nucleotide triphosphate hydrolases"/>
    <property type="match status" value="2"/>
</dbReference>